<evidence type="ECO:0000313" key="15">
    <source>
        <dbReference type="EMBL" id="OCQ20134.1"/>
    </source>
</evidence>
<dbReference type="SUPFAM" id="SSF56935">
    <property type="entry name" value="Porins"/>
    <property type="match status" value="1"/>
</dbReference>
<dbReference type="CDD" id="cd01347">
    <property type="entry name" value="ligand_gated_channel"/>
    <property type="match status" value="1"/>
</dbReference>
<evidence type="ECO:0000256" key="4">
    <source>
        <dbReference type="ARBA" id="ARBA00022692"/>
    </source>
</evidence>
<evidence type="ECO:0000256" key="10">
    <source>
        <dbReference type="PROSITE-ProRule" id="PRU01360"/>
    </source>
</evidence>
<dbReference type="InterPro" id="IPR039426">
    <property type="entry name" value="TonB-dep_rcpt-like"/>
</dbReference>
<feature type="signal peptide" evidence="12">
    <location>
        <begin position="1"/>
        <end position="21"/>
    </location>
</feature>
<keyword evidence="15" id="KW-0675">Receptor</keyword>
<gene>
    <name evidence="15" type="ORF">A7985_17010</name>
</gene>
<protein>
    <submittedName>
        <fullName evidence="15">TonB-dependent receptor</fullName>
    </submittedName>
</protein>
<keyword evidence="6" id="KW-0406">Ion transport</keyword>
<sequence length="626" mass="69514">MFKKSALSLAVLAAASFNVSANQDIERITVTANKFEQPIDNTLASVSVIDRVQIEKLNVRDIPSLLNTLPGVDVVRNGGFGQIASVFVRGASIKRTLVLIDGVRVSDANSGNVSFTNIPVNSIERIEVVKGARAAIYGSDAVSGVINIITRESQTNQITLTSGSNNYFEAQAAGHFKSGKLRLSYNYGYQETDGYDVIEKDPVEPRGKNHDRDGYENENKGFNVAYDFEEYGELSALGQFSQGKAQYDSNWGNDAYRFDNHTAKVAWQKGSERLTQNASFSVSQEENIQFDDSENNQAGGGEVNVYSTEREELEYRARFKIIESLQGTAGVSHLSEDISKSTAKFAQTERDNTAIFAGAFYDDSKWLANVAVRSDDYEFHGRANTYTTSFGVKPHQNVAFRFNHGTAFRAPTLNDAFVTDSLWYGPNIDIKPEEAENNELGLTVTSSWGRYDVAIFENRITNLISNKLDAETQKYVAYNVDKATMRGVELSAQFDALGFNHSANLTLLDAKDVSTNESKDLPRRPSKAFNYTLTKQWDSLDVNLTMIYRSDRPSISFYDTTLSAYTIFNLSANYELLEGIELNARLENLTDKAYFTAGAGFTADNSRLLGYKPLGRQLYVGAKVEF</sequence>
<comment type="subcellular location">
    <subcellularLocation>
        <location evidence="1 10">Cell outer membrane</location>
        <topology evidence="1 10">Multi-pass membrane protein</topology>
    </subcellularLocation>
</comment>
<evidence type="ECO:0000256" key="12">
    <source>
        <dbReference type="SAM" id="SignalP"/>
    </source>
</evidence>
<keyword evidence="7 11" id="KW-0798">TonB box</keyword>
<evidence type="ECO:0000256" key="8">
    <source>
        <dbReference type="ARBA" id="ARBA00023136"/>
    </source>
</evidence>
<dbReference type="PANTHER" id="PTHR30069:SF53">
    <property type="entry name" value="COLICIN I RECEPTOR-RELATED"/>
    <property type="match status" value="1"/>
</dbReference>
<dbReference type="GO" id="GO:0006811">
    <property type="term" value="P:monoatomic ion transport"/>
    <property type="evidence" value="ECO:0007669"/>
    <property type="project" value="UniProtKB-KW"/>
</dbReference>
<evidence type="ECO:0000259" key="14">
    <source>
        <dbReference type="Pfam" id="PF07715"/>
    </source>
</evidence>
<name>A0A1C0TN74_9GAMM</name>
<evidence type="ECO:0000256" key="5">
    <source>
        <dbReference type="ARBA" id="ARBA00022729"/>
    </source>
</evidence>
<dbReference type="Proteomes" id="UP000093366">
    <property type="component" value="Unassembled WGS sequence"/>
</dbReference>
<dbReference type="AlphaFoldDB" id="A0A1C0TN74"/>
<feature type="chain" id="PRO_5008646107" evidence="12">
    <location>
        <begin position="22"/>
        <end position="626"/>
    </location>
</feature>
<keyword evidence="4 10" id="KW-0812">Transmembrane</keyword>
<dbReference type="InterPro" id="IPR000531">
    <property type="entry name" value="Beta-barrel_TonB"/>
</dbReference>
<dbReference type="InterPro" id="IPR037066">
    <property type="entry name" value="Plug_dom_sf"/>
</dbReference>
<dbReference type="GO" id="GO:0015889">
    <property type="term" value="P:cobalamin transport"/>
    <property type="evidence" value="ECO:0007669"/>
    <property type="project" value="TreeGrafter"/>
</dbReference>
<feature type="domain" description="TonB-dependent receptor plug" evidence="14">
    <location>
        <begin position="40"/>
        <end position="145"/>
    </location>
</feature>
<dbReference type="Pfam" id="PF07715">
    <property type="entry name" value="Plug"/>
    <property type="match status" value="1"/>
</dbReference>
<dbReference type="InterPro" id="IPR036942">
    <property type="entry name" value="Beta-barrel_TonB_sf"/>
</dbReference>
<evidence type="ECO:0000256" key="11">
    <source>
        <dbReference type="RuleBase" id="RU003357"/>
    </source>
</evidence>
<dbReference type="Pfam" id="PF00593">
    <property type="entry name" value="TonB_dep_Rec_b-barrel"/>
    <property type="match status" value="1"/>
</dbReference>
<proteinExistence type="inferred from homology"/>
<evidence type="ECO:0000256" key="2">
    <source>
        <dbReference type="ARBA" id="ARBA00022448"/>
    </source>
</evidence>
<dbReference type="PANTHER" id="PTHR30069">
    <property type="entry name" value="TONB-DEPENDENT OUTER MEMBRANE RECEPTOR"/>
    <property type="match status" value="1"/>
</dbReference>
<keyword evidence="2 10" id="KW-0813">Transport</keyword>
<evidence type="ECO:0000256" key="7">
    <source>
        <dbReference type="ARBA" id="ARBA00023077"/>
    </source>
</evidence>
<dbReference type="Gene3D" id="2.40.170.20">
    <property type="entry name" value="TonB-dependent receptor, beta-barrel domain"/>
    <property type="match status" value="1"/>
</dbReference>
<reference evidence="16" key="1">
    <citation type="submission" date="2016-07" db="EMBL/GenBank/DDBJ databases">
        <authorList>
            <person name="Florea S."/>
            <person name="Webb J.S."/>
            <person name="Jaromczyk J."/>
            <person name="Schardl C.L."/>
        </authorList>
    </citation>
    <scope>NUCLEOTIDE SEQUENCE [LARGE SCALE GENOMIC DNA]</scope>
    <source>
        <strain evidence="16">IPB1</strain>
    </source>
</reference>
<dbReference type="EMBL" id="MAUJ01000006">
    <property type="protein sequence ID" value="OCQ20134.1"/>
    <property type="molecule type" value="Genomic_DNA"/>
</dbReference>
<keyword evidence="3 10" id="KW-1134">Transmembrane beta strand</keyword>
<dbReference type="RefSeq" id="WP_065791622.1">
    <property type="nucleotide sequence ID" value="NZ_MAUJ01000006.1"/>
</dbReference>
<comment type="caution">
    <text evidence="15">The sequence shown here is derived from an EMBL/GenBank/DDBJ whole genome shotgun (WGS) entry which is preliminary data.</text>
</comment>
<feature type="domain" description="TonB-dependent receptor-like beta-barrel" evidence="13">
    <location>
        <begin position="180"/>
        <end position="589"/>
    </location>
</feature>
<accession>A0A1C0TN74</accession>
<comment type="similarity">
    <text evidence="10 11">Belongs to the TonB-dependent receptor family.</text>
</comment>
<dbReference type="GO" id="GO:0009279">
    <property type="term" value="C:cell outer membrane"/>
    <property type="evidence" value="ECO:0007669"/>
    <property type="project" value="UniProtKB-SubCell"/>
</dbReference>
<evidence type="ECO:0000259" key="13">
    <source>
        <dbReference type="Pfam" id="PF00593"/>
    </source>
</evidence>
<keyword evidence="5 12" id="KW-0732">Signal</keyword>
<evidence type="ECO:0000256" key="1">
    <source>
        <dbReference type="ARBA" id="ARBA00004571"/>
    </source>
</evidence>
<evidence type="ECO:0000256" key="9">
    <source>
        <dbReference type="ARBA" id="ARBA00023237"/>
    </source>
</evidence>
<dbReference type="OrthoDB" id="9764669at2"/>
<evidence type="ECO:0000256" key="3">
    <source>
        <dbReference type="ARBA" id="ARBA00022452"/>
    </source>
</evidence>
<evidence type="ECO:0000256" key="6">
    <source>
        <dbReference type="ARBA" id="ARBA00023065"/>
    </source>
</evidence>
<keyword evidence="9 10" id="KW-0998">Cell outer membrane</keyword>
<dbReference type="Gene3D" id="2.170.130.10">
    <property type="entry name" value="TonB-dependent receptor, plug domain"/>
    <property type="match status" value="1"/>
</dbReference>
<dbReference type="InterPro" id="IPR012910">
    <property type="entry name" value="Plug_dom"/>
</dbReference>
<dbReference type="PROSITE" id="PS52016">
    <property type="entry name" value="TONB_DEPENDENT_REC_3"/>
    <property type="match status" value="1"/>
</dbReference>
<evidence type="ECO:0000313" key="16">
    <source>
        <dbReference type="Proteomes" id="UP000093366"/>
    </source>
</evidence>
<keyword evidence="8 10" id="KW-0472">Membrane</keyword>
<organism evidence="15 16">
    <name type="scientific">Pseudoalteromonas luteoviolacea</name>
    <dbReference type="NCBI Taxonomy" id="43657"/>
    <lineage>
        <taxon>Bacteria</taxon>
        <taxon>Pseudomonadati</taxon>
        <taxon>Pseudomonadota</taxon>
        <taxon>Gammaproteobacteria</taxon>
        <taxon>Alteromonadales</taxon>
        <taxon>Pseudoalteromonadaceae</taxon>
        <taxon>Pseudoalteromonas</taxon>
    </lineage>
</organism>